<comment type="caution">
    <text evidence="1">The sequence shown here is derived from an EMBL/GenBank/DDBJ whole genome shotgun (WGS) entry which is preliminary data.</text>
</comment>
<proteinExistence type="predicted"/>
<gene>
    <name evidence="1" type="ORF">ACFSQW_10205</name>
</gene>
<reference evidence="2" key="1">
    <citation type="journal article" date="2019" name="Int. J. Syst. Evol. Microbiol.">
        <title>The Global Catalogue of Microorganisms (GCM) 10K type strain sequencing project: providing services to taxonomists for standard genome sequencing and annotation.</title>
        <authorList>
            <consortium name="The Broad Institute Genomics Platform"/>
            <consortium name="The Broad Institute Genome Sequencing Center for Infectious Disease"/>
            <person name="Wu L."/>
            <person name="Ma J."/>
        </authorList>
    </citation>
    <scope>NUCLEOTIDE SEQUENCE [LARGE SCALE GENOMIC DNA]</scope>
    <source>
        <strain evidence="2">KCTC 52298</strain>
    </source>
</reference>
<dbReference type="RefSeq" id="WP_210353154.1">
    <property type="nucleotide sequence ID" value="NZ_JAEQMU010000001.1"/>
</dbReference>
<dbReference type="PANTHER" id="PTHR38733">
    <property type="entry name" value="PROTEIN MCRC"/>
    <property type="match status" value="1"/>
</dbReference>
<dbReference type="PANTHER" id="PTHR38733:SF1">
    <property type="entry name" value="TYPE IV METHYL-DIRECTED RESTRICTION ENZYME ECOKMCRBC"/>
    <property type="match status" value="1"/>
</dbReference>
<evidence type="ECO:0000313" key="1">
    <source>
        <dbReference type="EMBL" id="MFD2554763.1"/>
    </source>
</evidence>
<name>A0ABW5L2G3_9SPHI</name>
<evidence type="ECO:0000313" key="2">
    <source>
        <dbReference type="Proteomes" id="UP001597440"/>
    </source>
</evidence>
<sequence length="413" mass="47480">MKKDKNRYTVFEHEALYVHRGEQKLSDAQLKAFQLFYKERDFPYYSLVHNGIRFCEYVGVIKVGNLTIEVLPKADKSNGEEHWRSILIDMMRSTGLFHPDSPSYSSLKVKNSTILDMYLELFATEVERLMHQGLIKKYRKTQSNSTALKGKLLIGKQVTLNAVHQEHFYIEHTVYDKEHLLHQILSKALTTVVKIGTASHLISRYKRVLLDFPEQRDIKVNESLFDKIKYDRKSQSYQTAVDIAKIILLNFHPDLSQGSSHVLALMFDMNALWEKFVLRSLQRNAPDGLEVSGQVSKDFWTPETGYTKKIRPDIVIRKNNEAVAVLDTKWKNIGDANPSDDDLRQLYAYSRYHNNVPSYLVYPGNENKSLSGMYSRAFVGDAQTPGGVIKLKVHSGKRDGMELLNQNISAILF</sequence>
<organism evidence="1 2">
    <name type="scientific">Sphingobacterium tabacisoli</name>
    <dbReference type="NCBI Taxonomy" id="2044855"/>
    <lineage>
        <taxon>Bacteria</taxon>
        <taxon>Pseudomonadati</taxon>
        <taxon>Bacteroidota</taxon>
        <taxon>Sphingobacteriia</taxon>
        <taxon>Sphingobacteriales</taxon>
        <taxon>Sphingobacteriaceae</taxon>
        <taxon>Sphingobacterium</taxon>
    </lineage>
</organism>
<dbReference type="EMBL" id="JBHULD010000014">
    <property type="protein sequence ID" value="MFD2554763.1"/>
    <property type="molecule type" value="Genomic_DNA"/>
</dbReference>
<protein>
    <submittedName>
        <fullName evidence="1">McrC family protein</fullName>
    </submittedName>
</protein>
<dbReference type="Gene3D" id="3.90.320.10">
    <property type="match status" value="1"/>
</dbReference>
<accession>A0ABW5L2G3</accession>
<dbReference type="InterPro" id="IPR019292">
    <property type="entry name" value="McrC"/>
</dbReference>
<keyword evidence="2" id="KW-1185">Reference proteome</keyword>
<dbReference type="Proteomes" id="UP001597440">
    <property type="component" value="Unassembled WGS sequence"/>
</dbReference>
<dbReference type="InterPro" id="IPR011604">
    <property type="entry name" value="PDDEXK-like_dom_sf"/>
</dbReference>
<dbReference type="Pfam" id="PF10117">
    <property type="entry name" value="McrBC"/>
    <property type="match status" value="1"/>
</dbReference>